<evidence type="ECO:0000256" key="2">
    <source>
        <dbReference type="ARBA" id="ARBA00023163"/>
    </source>
</evidence>
<feature type="region of interest" description="Disordered" evidence="3">
    <location>
        <begin position="76"/>
        <end position="98"/>
    </location>
</feature>
<gene>
    <name evidence="5" type="ORF">AVDCRST_MAG72-2155</name>
</gene>
<evidence type="ECO:0008006" key="6">
    <source>
        <dbReference type="Google" id="ProtNLM"/>
    </source>
</evidence>
<reference evidence="5" key="1">
    <citation type="submission" date="2020-02" db="EMBL/GenBank/DDBJ databases">
        <authorList>
            <person name="Meier V. D."/>
        </authorList>
    </citation>
    <scope>NUCLEOTIDE SEQUENCE</scope>
    <source>
        <strain evidence="5">AVDCRST_MAG72</strain>
    </source>
</reference>
<keyword evidence="4" id="KW-0472">Membrane</keyword>
<dbReference type="InterPro" id="IPR041916">
    <property type="entry name" value="Anti_sigma_zinc_sf"/>
</dbReference>
<protein>
    <recommendedName>
        <fullName evidence="6">Zinc-finger domain-containing protein</fullName>
    </recommendedName>
</protein>
<keyword evidence="2" id="KW-0804">Transcription</keyword>
<evidence type="ECO:0000256" key="1">
    <source>
        <dbReference type="ARBA" id="ARBA00023015"/>
    </source>
</evidence>
<keyword evidence="4" id="KW-0812">Transmembrane</keyword>
<feature type="compositionally biased region" description="Low complexity" evidence="3">
    <location>
        <begin position="158"/>
        <end position="168"/>
    </location>
</feature>
<feature type="transmembrane region" description="Helical" evidence="4">
    <location>
        <begin position="123"/>
        <end position="148"/>
    </location>
</feature>
<proteinExistence type="predicted"/>
<dbReference type="Gene3D" id="1.10.10.1320">
    <property type="entry name" value="Anti-sigma factor, zinc-finger domain"/>
    <property type="match status" value="1"/>
</dbReference>
<organism evidence="5">
    <name type="scientific">uncultured Nocardioidaceae bacterium</name>
    <dbReference type="NCBI Taxonomy" id="253824"/>
    <lineage>
        <taxon>Bacteria</taxon>
        <taxon>Bacillati</taxon>
        <taxon>Actinomycetota</taxon>
        <taxon>Actinomycetes</taxon>
        <taxon>Propionibacteriales</taxon>
        <taxon>Nocardioidaceae</taxon>
        <taxon>environmental samples</taxon>
    </lineage>
</organism>
<name>A0A6J4MIK8_9ACTN</name>
<feature type="compositionally biased region" description="Basic and acidic residues" evidence="3">
    <location>
        <begin position="185"/>
        <end position="196"/>
    </location>
</feature>
<evidence type="ECO:0000313" key="5">
    <source>
        <dbReference type="EMBL" id="CAA9360872.1"/>
    </source>
</evidence>
<dbReference type="EMBL" id="CADCUJ010000092">
    <property type="protein sequence ID" value="CAA9360872.1"/>
    <property type="molecule type" value="Genomic_DNA"/>
</dbReference>
<evidence type="ECO:0000256" key="4">
    <source>
        <dbReference type="SAM" id="Phobius"/>
    </source>
</evidence>
<keyword evidence="1" id="KW-0805">Transcription regulation</keyword>
<feature type="region of interest" description="Disordered" evidence="3">
    <location>
        <begin position="144"/>
        <end position="196"/>
    </location>
</feature>
<accession>A0A6J4MIK8</accession>
<dbReference type="AlphaFoldDB" id="A0A6J4MIK8"/>
<keyword evidence="4" id="KW-1133">Transmembrane helix</keyword>
<evidence type="ECO:0000256" key="3">
    <source>
        <dbReference type="SAM" id="MobiDB-lite"/>
    </source>
</evidence>
<sequence>MMDKMRKPRGHVGSSVSALVDGQLAAEAAEQAWAHVLGCSECRERVAQEGRLKTELARLGGDRPPERLMGRLYSLPGPDGPRAPGGPGAPDGTAIGTPHDAWLAWSTVTEIERRSAGRRRAGLAVLGVGSVSAAVLGFASLSGATLGIGQAPPPSPPTASLSRPAASPNASALPTPGVGGGSAPGERRDAVPRSHR</sequence>